<accession>A0A8S1MFG7</accession>
<evidence type="ECO:0000313" key="3">
    <source>
        <dbReference type="Proteomes" id="UP000688137"/>
    </source>
</evidence>
<feature type="region of interest" description="Disordered" evidence="1">
    <location>
        <begin position="328"/>
        <end position="350"/>
    </location>
</feature>
<evidence type="ECO:0000256" key="1">
    <source>
        <dbReference type="SAM" id="MobiDB-lite"/>
    </source>
</evidence>
<sequence>MAKFIDYLVDTGIIANNQQISTNNMMFQLSDYLKNLTASDSFDMANRIYDCWKLKLKQKQNPTSLIKILTKIALQKPFRILNSQKILNSPQQLRNSQKSLSQQQLQYQSPVDKFKLSQMGFNDTCERLYQDGIAQKVKKEQFEQEKCKQELRDCTFKPQISAERLGNNDTEVFDRLYKSQLACKNDFSEVKQKQEIVQCTFTPQINKQSSISNYQPIEQIFDRLYQESINRNNMKLSLAPTREERELQQCSFRPQISQRQLNRSGDDIFVRLHNESAEKQQIKAFQKLESETKELESCTFKPKINTHTNFSTSSQPAFDRLYMLSSKSKQTGLEDSQKRQKTNPKSIGTNESLYERMKNHVNKRKRTLNIIQQEYDKELTFKPNLNLRQGNLQSRLESRNQSVISVKSETKIRQNINSSSQLSSIKLQNTRKSQQDKENDNFTMFTETAHFKNDQKQKNSILDLKL</sequence>
<dbReference type="PANTHER" id="PTHR37028">
    <property type="entry name" value="UNNAMED PRODUCT-RELATED"/>
    <property type="match status" value="1"/>
</dbReference>
<dbReference type="OMA" id="MANRIYD"/>
<proteinExistence type="predicted"/>
<dbReference type="Proteomes" id="UP000688137">
    <property type="component" value="Unassembled WGS sequence"/>
</dbReference>
<protein>
    <submittedName>
        <fullName evidence="2">Uncharacterized protein</fullName>
    </submittedName>
</protein>
<dbReference type="EMBL" id="CAJJDM010000057">
    <property type="protein sequence ID" value="CAD8076443.1"/>
    <property type="molecule type" value="Genomic_DNA"/>
</dbReference>
<organism evidence="2 3">
    <name type="scientific">Paramecium primaurelia</name>
    <dbReference type="NCBI Taxonomy" id="5886"/>
    <lineage>
        <taxon>Eukaryota</taxon>
        <taxon>Sar</taxon>
        <taxon>Alveolata</taxon>
        <taxon>Ciliophora</taxon>
        <taxon>Intramacronucleata</taxon>
        <taxon>Oligohymenophorea</taxon>
        <taxon>Peniculida</taxon>
        <taxon>Parameciidae</taxon>
        <taxon>Paramecium</taxon>
    </lineage>
</organism>
<gene>
    <name evidence="2" type="ORF">PPRIM_AZ9-3.1.T0560118</name>
</gene>
<reference evidence="2" key="1">
    <citation type="submission" date="2021-01" db="EMBL/GenBank/DDBJ databases">
        <authorList>
            <consortium name="Genoscope - CEA"/>
            <person name="William W."/>
        </authorList>
    </citation>
    <scope>NUCLEOTIDE SEQUENCE</scope>
</reference>
<dbReference type="AlphaFoldDB" id="A0A8S1MFG7"/>
<keyword evidence="3" id="KW-1185">Reference proteome</keyword>
<dbReference type="PANTHER" id="PTHR37028:SF4">
    <property type="entry name" value="ALMS MOTIF DOMAIN-CONTAINING PROTEIN"/>
    <property type="match status" value="1"/>
</dbReference>
<evidence type="ECO:0000313" key="2">
    <source>
        <dbReference type="EMBL" id="CAD8076443.1"/>
    </source>
</evidence>
<name>A0A8S1MFG7_PARPR</name>
<comment type="caution">
    <text evidence="2">The sequence shown here is derived from an EMBL/GenBank/DDBJ whole genome shotgun (WGS) entry which is preliminary data.</text>
</comment>